<dbReference type="GO" id="GO:0003917">
    <property type="term" value="F:DNA topoisomerase type I (single strand cut, ATP-independent) activity"/>
    <property type="evidence" value="ECO:0007669"/>
    <property type="project" value="UniProtKB-EC"/>
</dbReference>
<dbReference type="Gene3D" id="3.90.15.10">
    <property type="entry name" value="Topoisomerase I, Chain A, domain 3"/>
    <property type="match status" value="1"/>
</dbReference>
<dbReference type="RefSeq" id="WP_139036040.1">
    <property type="nucleotide sequence ID" value="NZ_VDDA01000004.1"/>
</dbReference>
<keyword evidence="5" id="KW-0238">DNA-binding</keyword>
<evidence type="ECO:0000256" key="1">
    <source>
        <dbReference type="ARBA" id="ARBA00000213"/>
    </source>
</evidence>
<evidence type="ECO:0000256" key="2">
    <source>
        <dbReference type="ARBA" id="ARBA00006645"/>
    </source>
</evidence>
<gene>
    <name evidence="10" type="ORF">FF100_12710</name>
</gene>
<sequence length="432" mass="48124">MLSDPEMAESAAEDRVDTRDAAREAGLRYVSDEEAGIRRKRNGRGFTYVDATGARIRDEGTLARIKALAIPPAYTDVWICRHANGHIQATGRDARGRKQYRYHPEFRQARESTKFAHMMSFAEVLPGLRATVEAHMGRRGLPREKVLATVVHLLETTLIRVGNDDYAKQNKSYGLTTLRDPHVRIDGKELRFRFKGKSNKVWELAVHDRRVAKIVKACQDLPGQELFQYLDEDGVQRDVTSADVNAYLREITGRDITAKDFRTWSGTVLAAMALREFETFDTQAVAKRNVRAAIERVAERLGNTPTICRKCYVHPEILGCYLEGELLIQVKEEVQAALRENIARLRPEETAVLGLLQGRLARIEQEAKAAPRRARSKTAATKEGRAKESSAKESSAKQSPAKQSSATGRSIKGSARTGKGSRTGKAAARKAA</sequence>
<keyword evidence="6 10" id="KW-0413">Isomerase</keyword>
<evidence type="ECO:0000259" key="8">
    <source>
        <dbReference type="Pfam" id="PF01028"/>
    </source>
</evidence>
<feature type="domain" description="DNA topoisomerase I catalytic core eukaryotic-type" evidence="8">
    <location>
        <begin position="105"/>
        <end position="311"/>
    </location>
</feature>
<dbReference type="Pfam" id="PF01028">
    <property type="entry name" value="Topoisom_I"/>
    <property type="match status" value="1"/>
</dbReference>
<dbReference type="EMBL" id="VDDA01000004">
    <property type="protein sequence ID" value="TNC13630.1"/>
    <property type="molecule type" value="Genomic_DNA"/>
</dbReference>
<dbReference type="InterPro" id="IPR049331">
    <property type="entry name" value="Top1B_N_bact"/>
</dbReference>
<feature type="compositionally biased region" description="Low complexity" evidence="7">
    <location>
        <begin position="396"/>
        <end position="406"/>
    </location>
</feature>
<evidence type="ECO:0000313" key="11">
    <source>
        <dbReference type="Proteomes" id="UP000305267"/>
    </source>
</evidence>
<proteinExistence type="inferred from homology"/>
<evidence type="ECO:0000259" key="9">
    <source>
        <dbReference type="Pfam" id="PF21338"/>
    </source>
</evidence>
<dbReference type="InterPro" id="IPR001631">
    <property type="entry name" value="TopoI"/>
</dbReference>
<feature type="compositionally biased region" description="Basic and acidic residues" evidence="7">
    <location>
        <begin position="380"/>
        <end position="395"/>
    </location>
</feature>
<evidence type="ECO:0000256" key="3">
    <source>
        <dbReference type="ARBA" id="ARBA00012891"/>
    </source>
</evidence>
<dbReference type="SUPFAM" id="SSF55869">
    <property type="entry name" value="DNA topoisomerase I domain"/>
    <property type="match status" value="1"/>
</dbReference>
<dbReference type="Gene3D" id="3.30.66.10">
    <property type="entry name" value="DNA topoisomerase I domain"/>
    <property type="match status" value="1"/>
</dbReference>
<dbReference type="InterPro" id="IPR035447">
    <property type="entry name" value="DNA_topo_I_N_sf"/>
</dbReference>
<feature type="domain" description="DNA topoisomerase IB N-terminal" evidence="9">
    <location>
        <begin position="45"/>
        <end position="93"/>
    </location>
</feature>
<keyword evidence="4" id="KW-0799">Topoisomerase</keyword>
<evidence type="ECO:0000313" key="10">
    <source>
        <dbReference type="EMBL" id="TNC13630.1"/>
    </source>
</evidence>
<dbReference type="Gene3D" id="1.10.132.120">
    <property type="match status" value="1"/>
</dbReference>
<reference evidence="10 11" key="1">
    <citation type="submission" date="2019-06" db="EMBL/GenBank/DDBJ databases">
        <title>Genome of Methylobacterium sp. 17Sr1-39.</title>
        <authorList>
            <person name="Seo T."/>
        </authorList>
    </citation>
    <scope>NUCLEOTIDE SEQUENCE [LARGE SCALE GENOMIC DNA]</scope>
    <source>
        <strain evidence="10 11">17Sr1-39</strain>
    </source>
</reference>
<dbReference type="AlphaFoldDB" id="A0A5C4LK50"/>
<dbReference type="GO" id="GO:0006265">
    <property type="term" value="P:DNA topological change"/>
    <property type="evidence" value="ECO:0007669"/>
    <property type="project" value="InterPro"/>
</dbReference>
<comment type="similarity">
    <text evidence="2">Belongs to the type IB topoisomerase family.</text>
</comment>
<evidence type="ECO:0000256" key="4">
    <source>
        <dbReference type="ARBA" id="ARBA00023029"/>
    </source>
</evidence>
<evidence type="ECO:0000256" key="5">
    <source>
        <dbReference type="ARBA" id="ARBA00023125"/>
    </source>
</evidence>
<accession>A0A5C4LK50</accession>
<evidence type="ECO:0000256" key="6">
    <source>
        <dbReference type="ARBA" id="ARBA00023235"/>
    </source>
</evidence>
<organism evidence="10 11">
    <name type="scientific">Methylobacterium terricola</name>
    <dbReference type="NCBI Taxonomy" id="2583531"/>
    <lineage>
        <taxon>Bacteria</taxon>
        <taxon>Pseudomonadati</taxon>
        <taxon>Pseudomonadota</taxon>
        <taxon>Alphaproteobacteria</taxon>
        <taxon>Hyphomicrobiales</taxon>
        <taxon>Methylobacteriaceae</taxon>
        <taxon>Methylobacterium</taxon>
    </lineage>
</organism>
<dbReference type="OrthoDB" id="9778962at2"/>
<dbReference type="Pfam" id="PF21338">
    <property type="entry name" value="Top1B_N_bact"/>
    <property type="match status" value="1"/>
</dbReference>
<dbReference type="InterPro" id="IPR014711">
    <property type="entry name" value="TopoI_cat_a-hlx-sub_euk"/>
</dbReference>
<protein>
    <recommendedName>
        <fullName evidence="3">DNA topoisomerase</fullName>
        <ecNumber evidence="3">5.6.2.1</ecNumber>
    </recommendedName>
</protein>
<dbReference type="InterPro" id="IPR013500">
    <property type="entry name" value="TopoI_cat_euk"/>
</dbReference>
<comment type="caution">
    <text evidence="10">The sequence shown here is derived from an EMBL/GenBank/DDBJ whole genome shotgun (WGS) entry which is preliminary data.</text>
</comment>
<name>A0A5C4LK50_9HYPH</name>
<dbReference type="InterPro" id="IPR011010">
    <property type="entry name" value="DNA_brk_join_enz"/>
</dbReference>
<dbReference type="PRINTS" id="PR00416">
    <property type="entry name" value="EUTPISMRASEI"/>
</dbReference>
<dbReference type="EC" id="5.6.2.1" evidence="3"/>
<dbReference type="Proteomes" id="UP000305267">
    <property type="component" value="Unassembled WGS sequence"/>
</dbReference>
<dbReference type="PROSITE" id="PS52038">
    <property type="entry name" value="TOPO_IB_2"/>
    <property type="match status" value="1"/>
</dbReference>
<evidence type="ECO:0000256" key="7">
    <source>
        <dbReference type="SAM" id="MobiDB-lite"/>
    </source>
</evidence>
<keyword evidence="11" id="KW-1185">Reference proteome</keyword>
<feature type="region of interest" description="Disordered" evidence="7">
    <location>
        <begin position="366"/>
        <end position="432"/>
    </location>
</feature>
<comment type="catalytic activity">
    <reaction evidence="1">
        <text>ATP-independent breakage of single-stranded DNA, followed by passage and rejoining.</text>
        <dbReference type="EC" id="5.6.2.1"/>
    </reaction>
</comment>
<dbReference type="GO" id="GO:0003677">
    <property type="term" value="F:DNA binding"/>
    <property type="evidence" value="ECO:0007669"/>
    <property type="project" value="UniProtKB-KW"/>
</dbReference>
<dbReference type="SUPFAM" id="SSF56349">
    <property type="entry name" value="DNA breaking-rejoining enzymes"/>
    <property type="match status" value="1"/>
</dbReference>